<keyword evidence="6" id="KW-0645">Protease</keyword>
<evidence type="ECO:0000256" key="5">
    <source>
        <dbReference type="ARBA" id="ARBA00015611"/>
    </source>
</evidence>
<dbReference type="PANTHER" id="PTHR11533">
    <property type="entry name" value="PROTEASE M1 ZINC METALLOPROTEASE"/>
    <property type="match status" value="1"/>
</dbReference>
<name>A0A1X9LQA3_9MICO</name>
<dbReference type="EC" id="3.4.11.2" evidence="4"/>
<reference evidence="14 15" key="1">
    <citation type="submission" date="2017-04" db="EMBL/GenBank/DDBJ databases">
        <authorList>
            <person name="Afonso C.L."/>
            <person name="Miller P.J."/>
            <person name="Scott M.A."/>
            <person name="Spackman E."/>
            <person name="Goraichik I."/>
            <person name="Dimitrov K.M."/>
            <person name="Suarez D.L."/>
            <person name="Swayne D.E."/>
        </authorList>
    </citation>
    <scope>NUCLEOTIDE SEQUENCE [LARGE SCALE GENOMIC DNA]</scope>
    <source>
        <strain evidence="15">XA(T)</strain>
    </source>
</reference>
<dbReference type="PRINTS" id="PR00756">
    <property type="entry name" value="ALADIPTASE"/>
</dbReference>
<dbReference type="InterPro" id="IPR014782">
    <property type="entry name" value="Peptidase_M1_dom"/>
</dbReference>
<evidence type="ECO:0000256" key="10">
    <source>
        <dbReference type="ARBA" id="ARBA00023049"/>
    </source>
</evidence>
<dbReference type="CDD" id="cd09603">
    <property type="entry name" value="M1_APN_like"/>
    <property type="match status" value="1"/>
</dbReference>
<keyword evidence="10" id="KW-0482">Metalloprotease</keyword>
<dbReference type="InterPro" id="IPR001930">
    <property type="entry name" value="Peptidase_M1"/>
</dbReference>
<dbReference type="Pfam" id="PF01433">
    <property type="entry name" value="Peptidase_M1"/>
    <property type="match status" value="1"/>
</dbReference>
<evidence type="ECO:0000256" key="4">
    <source>
        <dbReference type="ARBA" id="ARBA00012564"/>
    </source>
</evidence>
<evidence type="ECO:0000256" key="3">
    <source>
        <dbReference type="ARBA" id="ARBA00010136"/>
    </source>
</evidence>
<evidence type="ECO:0000256" key="2">
    <source>
        <dbReference type="ARBA" id="ARBA00001947"/>
    </source>
</evidence>
<keyword evidence="15" id="KW-1185">Reference proteome</keyword>
<dbReference type="Proteomes" id="UP000192775">
    <property type="component" value="Chromosome"/>
</dbReference>
<dbReference type="Gene3D" id="1.10.390.10">
    <property type="entry name" value="Neutral Protease Domain 2"/>
    <property type="match status" value="1"/>
</dbReference>
<keyword evidence="8" id="KW-0378">Hydrolase</keyword>
<dbReference type="GO" id="GO:0016285">
    <property type="term" value="F:alanyl aminopeptidase activity"/>
    <property type="evidence" value="ECO:0007669"/>
    <property type="project" value="UniProtKB-EC"/>
</dbReference>
<dbReference type="PANTHER" id="PTHR11533:SF297">
    <property type="entry name" value="AMINOPEPTIDASE N"/>
    <property type="match status" value="1"/>
</dbReference>
<evidence type="ECO:0000256" key="6">
    <source>
        <dbReference type="ARBA" id="ARBA00022670"/>
    </source>
</evidence>
<gene>
    <name evidence="14" type="ORF">B5808_13955</name>
</gene>
<comment type="similarity">
    <text evidence="3">Belongs to the peptidase M1 family.</text>
</comment>
<dbReference type="EMBL" id="CP020715">
    <property type="protein sequence ID" value="ARJ07394.1"/>
    <property type="molecule type" value="Genomic_DNA"/>
</dbReference>
<evidence type="ECO:0000256" key="12">
    <source>
        <dbReference type="ARBA" id="ARBA00031533"/>
    </source>
</evidence>
<dbReference type="Gene3D" id="2.60.40.1730">
    <property type="entry name" value="tricorn interacting facor f3 domain"/>
    <property type="match status" value="1"/>
</dbReference>
<dbReference type="KEGG" id="cphy:B5808_13955"/>
<evidence type="ECO:0000313" key="15">
    <source>
        <dbReference type="Proteomes" id="UP000192775"/>
    </source>
</evidence>
<dbReference type="InterPro" id="IPR042097">
    <property type="entry name" value="Aminopeptidase_N-like_N_sf"/>
</dbReference>
<evidence type="ECO:0000313" key="14">
    <source>
        <dbReference type="EMBL" id="ARJ07394.1"/>
    </source>
</evidence>
<evidence type="ECO:0000256" key="7">
    <source>
        <dbReference type="ARBA" id="ARBA00022723"/>
    </source>
</evidence>
<comment type="catalytic activity">
    <reaction evidence="1">
        <text>Release of an N-terminal amino acid, Xaa-|-Yaa- from a peptide, amide or arylamide. Xaa is preferably Ala, but may be most amino acids including Pro (slow action). When a terminal hydrophobic residue is followed by a prolyl residue, the two may be released as an intact Xaa-Pro dipeptide.</text>
        <dbReference type="EC" id="3.4.11.2"/>
    </reaction>
</comment>
<dbReference type="InterPro" id="IPR027268">
    <property type="entry name" value="Peptidase_M4/M1_CTD_sf"/>
</dbReference>
<proteinExistence type="inferred from homology"/>
<accession>A0A1X9LQA3</accession>
<dbReference type="SUPFAM" id="SSF63737">
    <property type="entry name" value="Leukotriene A4 hydrolase N-terminal domain"/>
    <property type="match status" value="1"/>
</dbReference>
<evidence type="ECO:0000256" key="11">
    <source>
        <dbReference type="ARBA" id="ARBA00029811"/>
    </source>
</evidence>
<evidence type="ECO:0000259" key="13">
    <source>
        <dbReference type="Pfam" id="PF01433"/>
    </source>
</evidence>
<keyword evidence="9" id="KW-0862">Zinc</keyword>
<protein>
    <recommendedName>
        <fullName evidence="5">Aminopeptidase N</fullName>
        <ecNumber evidence="4">3.4.11.2</ecNumber>
    </recommendedName>
    <alternativeName>
        <fullName evidence="11">Alanine aminopeptidase</fullName>
    </alternativeName>
    <alternativeName>
        <fullName evidence="12">Lysyl aminopeptidase</fullName>
    </alternativeName>
</protein>
<dbReference type="STRING" id="1619308.B5808_13955"/>
<keyword evidence="7" id="KW-0479">Metal-binding</keyword>
<feature type="domain" description="Peptidase M1 membrane alanine aminopeptidase" evidence="13">
    <location>
        <begin position="332"/>
        <end position="473"/>
    </location>
</feature>
<sequence length="483" mass="50867">MPQPTSSPTTTPVDYQPGAAGIGDSYYPLDGNGGYDVQDYALDLAYDPATDVLSGTATITATATQNLSTFNLDFDVIANDGSEAIDISAITVNGADADWSLATTPVSLDTAQPDPALDPADGATPPRTELTVIPSAGLDIGTTITTTVAYSGVPITIDDAFGPAGVFHTADGMVVVGEPRVAATWFPSNDHPADKATMTLRMTVADGLEVVGNGRLVGVTPAAAGTSTWEWRMDQPMAPYLATATVGAYTTTTTTVDGITYVDAIADSLVGTQAGTDAAAVFAKEPEIVSYLSTLFGPYPFAESGGLAVDVPNLYFALENQTRPIYPGAPDESTVVHELAHQWYGDDVSLSRWSDIWLNEGFATYAEWMWSEHTGGSTAQQLFDQQYSRSASSSFWAHEVADPGPAGIFDGYTYNRGAMTLHALRLEVGDDAFFAILQGWASGNAGGNGTTEEFIAYAEQVSGQDLGDLFTAWLYTPSKPALD</sequence>
<dbReference type="GO" id="GO:0008237">
    <property type="term" value="F:metallopeptidase activity"/>
    <property type="evidence" value="ECO:0007669"/>
    <property type="project" value="UniProtKB-KW"/>
</dbReference>
<organism evidence="14 15">
    <name type="scientific">Cnuibacter physcomitrellae</name>
    <dbReference type="NCBI Taxonomy" id="1619308"/>
    <lineage>
        <taxon>Bacteria</taxon>
        <taxon>Bacillati</taxon>
        <taxon>Actinomycetota</taxon>
        <taxon>Actinomycetes</taxon>
        <taxon>Micrococcales</taxon>
        <taxon>Microbacteriaceae</taxon>
        <taxon>Cnuibacter</taxon>
    </lineage>
</organism>
<evidence type="ECO:0000256" key="1">
    <source>
        <dbReference type="ARBA" id="ARBA00000098"/>
    </source>
</evidence>
<dbReference type="AlphaFoldDB" id="A0A1X9LQA3"/>
<comment type="cofactor">
    <cofactor evidence="2">
        <name>Zn(2+)</name>
        <dbReference type="ChEBI" id="CHEBI:29105"/>
    </cofactor>
</comment>
<dbReference type="InterPro" id="IPR050344">
    <property type="entry name" value="Peptidase_M1_aminopeptidases"/>
</dbReference>
<evidence type="ECO:0000256" key="8">
    <source>
        <dbReference type="ARBA" id="ARBA00022801"/>
    </source>
</evidence>
<dbReference type="GO" id="GO:0008270">
    <property type="term" value="F:zinc ion binding"/>
    <property type="evidence" value="ECO:0007669"/>
    <property type="project" value="InterPro"/>
</dbReference>
<dbReference type="GO" id="GO:0006508">
    <property type="term" value="P:proteolysis"/>
    <property type="evidence" value="ECO:0007669"/>
    <property type="project" value="UniProtKB-KW"/>
</dbReference>
<dbReference type="SUPFAM" id="SSF55486">
    <property type="entry name" value="Metalloproteases ('zincins'), catalytic domain"/>
    <property type="match status" value="1"/>
</dbReference>
<evidence type="ECO:0000256" key="9">
    <source>
        <dbReference type="ARBA" id="ARBA00022833"/>
    </source>
</evidence>